<gene>
    <name evidence="7 8" type="primary">mltG</name>
    <name evidence="8" type="ORF">K7G82_04110</name>
</gene>
<evidence type="ECO:0000256" key="5">
    <source>
        <dbReference type="ARBA" id="ARBA00023239"/>
    </source>
</evidence>
<comment type="caution">
    <text evidence="8">The sequence shown here is derived from an EMBL/GenBank/DDBJ whole genome shotgun (WGS) entry which is preliminary data.</text>
</comment>
<evidence type="ECO:0000256" key="7">
    <source>
        <dbReference type="HAMAP-Rule" id="MF_02065"/>
    </source>
</evidence>
<name>A0ABS7PLX0_9SPHN</name>
<proteinExistence type="inferred from homology"/>
<feature type="site" description="Important for catalytic activity" evidence="7">
    <location>
        <position position="198"/>
    </location>
</feature>
<evidence type="ECO:0000313" key="9">
    <source>
        <dbReference type="Proteomes" id="UP000706039"/>
    </source>
</evidence>
<keyword evidence="7" id="KW-0997">Cell inner membrane</keyword>
<dbReference type="Gene3D" id="3.30.1490.480">
    <property type="entry name" value="Endolytic murein transglycosylase"/>
    <property type="match status" value="1"/>
</dbReference>
<keyword evidence="4 7" id="KW-0472">Membrane</keyword>
<keyword evidence="5 7" id="KW-0456">Lyase</keyword>
<dbReference type="Gene3D" id="3.30.160.60">
    <property type="entry name" value="Classic Zinc Finger"/>
    <property type="match status" value="1"/>
</dbReference>
<keyword evidence="9" id="KW-1185">Reference proteome</keyword>
<dbReference type="HAMAP" id="MF_02065">
    <property type="entry name" value="MltG"/>
    <property type="match status" value="1"/>
</dbReference>
<evidence type="ECO:0000313" key="8">
    <source>
        <dbReference type="EMBL" id="MBY8821462.1"/>
    </source>
</evidence>
<sequence>MRKAGCLGLIVAAALGLSALYVLRTWGGPGPAEQNMTVVIKDGSSLTGAARTLEQAGAIRSADLFLTFAKLLGDDAPIQSGEYRIPKGMSASDVLKMLQGGKTLQRFVTVPEGMPSILVHEKLMAEKLLTGTVEIPAEGSVLPDSYSFERGEPRAAVLKRMQAAMTKKLDALWAARKPTSAVSSPREAIILASIVEKETGVPSERRMVASVYSNRLRTGMKLQADPTVIYPVTKGKPLGRRILRSELNAQNGYNTYAMAGLPAGPIANPGAESIAAVLDPEQSRALYFVADGSGGHVFAETLSQHNANVQKWYALRRAKGEM</sequence>
<comment type="function">
    <text evidence="7">Functions as a peptidoglycan terminase that cleaves nascent peptidoglycan strands endolytically to terminate their elongation.</text>
</comment>
<evidence type="ECO:0000256" key="4">
    <source>
        <dbReference type="ARBA" id="ARBA00023136"/>
    </source>
</evidence>
<keyword evidence="3 7" id="KW-1133">Transmembrane helix</keyword>
<evidence type="ECO:0000256" key="2">
    <source>
        <dbReference type="ARBA" id="ARBA00022692"/>
    </source>
</evidence>
<accession>A0ABS7PLX0</accession>
<dbReference type="CDD" id="cd08010">
    <property type="entry name" value="MltG_like"/>
    <property type="match status" value="1"/>
</dbReference>
<dbReference type="InterPro" id="IPR003770">
    <property type="entry name" value="MLTG-like"/>
</dbReference>
<dbReference type="NCBIfam" id="TIGR00247">
    <property type="entry name" value="endolytic transglycosylase MltG"/>
    <property type="match status" value="1"/>
</dbReference>
<comment type="similarity">
    <text evidence="7">Belongs to the transglycosylase MltG family.</text>
</comment>
<protein>
    <recommendedName>
        <fullName evidence="7">Endolytic murein transglycosylase</fullName>
        <ecNumber evidence="7">4.2.2.29</ecNumber>
    </recommendedName>
    <alternativeName>
        <fullName evidence="7">Peptidoglycan lytic transglycosylase</fullName>
    </alternativeName>
    <alternativeName>
        <fullName evidence="7">Peptidoglycan polymerization terminase</fullName>
    </alternativeName>
</protein>
<dbReference type="Proteomes" id="UP000706039">
    <property type="component" value="Unassembled WGS sequence"/>
</dbReference>
<keyword evidence="2 7" id="KW-0812">Transmembrane</keyword>
<dbReference type="EMBL" id="JAINVV010000003">
    <property type="protein sequence ID" value="MBY8821462.1"/>
    <property type="molecule type" value="Genomic_DNA"/>
</dbReference>
<keyword evidence="1 7" id="KW-1003">Cell membrane</keyword>
<dbReference type="EC" id="4.2.2.29" evidence="7"/>
<evidence type="ECO:0000256" key="6">
    <source>
        <dbReference type="ARBA" id="ARBA00023316"/>
    </source>
</evidence>
<dbReference type="RefSeq" id="WP_222988580.1">
    <property type="nucleotide sequence ID" value="NZ_JAINVV010000003.1"/>
</dbReference>
<evidence type="ECO:0000256" key="1">
    <source>
        <dbReference type="ARBA" id="ARBA00022475"/>
    </source>
</evidence>
<evidence type="ECO:0000256" key="3">
    <source>
        <dbReference type="ARBA" id="ARBA00022989"/>
    </source>
</evidence>
<dbReference type="PANTHER" id="PTHR30518">
    <property type="entry name" value="ENDOLYTIC MUREIN TRANSGLYCOSYLASE"/>
    <property type="match status" value="1"/>
</dbReference>
<organism evidence="8 9">
    <name type="scientific">Sphingomonas colocasiae</name>
    <dbReference type="NCBI Taxonomy" id="1848973"/>
    <lineage>
        <taxon>Bacteria</taxon>
        <taxon>Pseudomonadati</taxon>
        <taxon>Pseudomonadota</taxon>
        <taxon>Alphaproteobacteria</taxon>
        <taxon>Sphingomonadales</taxon>
        <taxon>Sphingomonadaceae</taxon>
        <taxon>Sphingomonas</taxon>
    </lineage>
</organism>
<comment type="catalytic activity">
    <reaction evidence="7">
        <text>a peptidoglycan chain = a peptidoglycan chain with N-acetyl-1,6-anhydromuramyl-[peptide] at the reducing end + a peptidoglycan chain with N-acetylglucosamine at the non-reducing end.</text>
        <dbReference type="EC" id="4.2.2.29"/>
    </reaction>
</comment>
<reference evidence="8 9" key="1">
    <citation type="submission" date="2021-08" db="EMBL/GenBank/DDBJ databases">
        <authorList>
            <person name="Tuo L."/>
        </authorList>
    </citation>
    <scope>NUCLEOTIDE SEQUENCE [LARGE SCALE GENOMIC DNA]</scope>
    <source>
        <strain evidence="8 9">JCM 31229</strain>
    </source>
</reference>
<keyword evidence="6 7" id="KW-0961">Cell wall biogenesis/degradation</keyword>
<dbReference type="PANTHER" id="PTHR30518:SF2">
    <property type="entry name" value="ENDOLYTIC MUREIN TRANSGLYCOSYLASE"/>
    <property type="match status" value="1"/>
</dbReference>
<dbReference type="Pfam" id="PF02618">
    <property type="entry name" value="YceG"/>
    <property type="match status" value="1"/>
</dbReference>